<dbReference type="Pfam" id="PF03816">
    <property type="entry name" value="LytR_cpsA_psr"/>
    <property type="match status" value="1"/>
</dbReference>
<dbReference type="InterPro" id="IPR050922">
    <property type="entry name" value="LytR/CpsA/Psr_CW_biosynth"/>
</dbReference>
<organism evidence="5 6">
    <name type="scientific">Lysinibacter cavernae</name>
    <dbReference type="NCBI Taxonomy" id="1640652"/>
    <lineage>
        <taxon>Bacteria</taxon>
        <taxon>Bacillati</taxon>
        <taxon>Actinomycetota</taxon>
        <taxon>Actinomycetes</taxon>
        <taxon>Micrococcales</taxon>
        <taxon>Microbacteriaceae</taxon>
        <taxon>Lysinibacter</taxon>
    </lineage>
</organism>
<evidence type="ECO:0000259" key="4">
    <source>
        <dbReference type="Pfam" id="PF03816"/>
    </source>
</evidence>
<keyword evidence="3" id="KW-0812">Transmembrane</keyword>
<protein>
    <submittedName>
        <fullName evidence="5">LCP family protein required for cell wall assembly</fullName>
    </submittedName>
</protein>
<comment type="caution">
    <text evidence="5">The sequence shown here is derived from an EMBL/GenBank/DDBJ whole genome shotgun (WGS) entry which is preliminary data.</text>
</comment>
<gene>
    <name evidence="5" type="ORF">FHX76_002531</name>
</gene>
<dbReference type="InterPro" id="IPR004474">
    <property type="entry name" value="LytR_CpsA_psr"/>
</dbReference>
<dbReference type="PANTHER" id="PTHR33392">
    <property type="entry name" value="POLYISOPRENYL-TEICHOIC ACID--PEPTIDOGLYCAN TEICHOIC ACID TRANSFERASE TAGU"/>
    <property type="match status" value="1"/>
</dbReference>
<evidence type="ECO:0000256" key="2">
    <source>
        <dbReference type="SAM" id="MobiDB-lite"/>
    </source>
</evidence>
<feature type="domain" description="Cell envelope-related transcriptional attenuator" evidence="4">
    <location>
        <begin position="124"/>
        <end position="304"/>
    </location>
</feature>
<evidence type="ECO:0000313" key="6">
    <source>
        <dbReference type="Proteomes" id="UP000541033"/>
    </source>
</evidence>
<reference evidence="5 6" key="1">
    <citation type="submission" date="2020-02" db="EMBL/GenBank/DDBJ databases">
        <title>Sequencing the genomes of 1000 actinobacteria strains.</title>
        <authorList>
            <person name="Klenk H.-P."/>
        </authorList>
    </citation>
    <scope>NUCLEOTIDE SEQUENCE [LARGE SCALE GENOMIC DNA]</scope>
    <source>
        <strain evidence="5 6">DSM 27960</strain>
    </source>
</reference>
<name>A0A7X5R3D8_9MICO</name>
<comment type="similarity">
    <text evidence="1">Belongs to the LytR/CpsA/Psr (LCP) family.</text>
</comment>
<proteinExistence type="inferred from homology"/>
<dbReference type="RefSeq" id="WP_167151102.1">
    <property type="nucleotide sequence ID" value="NZ_JAAMOX010000002.1"/>
</dbReference>
<feature type="transmembrane region" description="Helical" evidence="3">
    <location>
        <begin position="33"/>
        <end position="56"/>
    </location>
</feature>
<dbReference type="Proteomes" id="UP000541033">
    <property type="component" value="Unassembled WGS sequence"/>
</dbReference>
<accession>A0A7X5R3D8</accession>
<evidence type="ECO:0000256" key="1">
    <source>
        <dbReference type="ARBA" id="ARBA00006068"/>
    </source>
</evidence>
<feature type="region of interest" description="Disordered" evidence="2">
    <location>
        <begin position="409"/>
        <end position="452"/>
    </location>
</feature>
<evidence type="ECO:0000313" key="5">
    <source>
        <dbReference type="EMBL" id="NIH54635.1"/>
    </source>
</evidence>
<keyword evidence="3" id="KW-0472">Membrane</keyword>
<sequence length="452" mass="48286">MKTYPSRPRPSAEQQIPPRHATNRRRMFRRRRILVGTAAALVLVLGGGGIAIAALYHDVNSGISRSDFSLPQVAEADANAVPKGEQNILVMGLDSRRDQQGNALSEEVYTALRAGDENDGGYNANVLMLIHIPADGGQAVGISIPRDDYVELVGAPSGVAYSKIKEAYGLAFAERMSQLVNTGELSDEDAYQEARAAGRQSQIETVSHFLGDVRIDHFIEMTMAGFYSIANAVAPITVCLNNATEDAYSGADFDAGIQELDPAQAMSFVRQRRDTGYNNGVDLTDFDRTRRQQAFMVALANKLKDKGTLTNVATLKQLIDTAKQYLAMDTEFDLLSFGSVAAELSGGNLTFVTLPIVEFGMIDGKSVNIVDVDEVQAMVRGLLGGTTDAGDAGDAAADDGLLEAPQESTYAGEDAVVDDPAVPADGDPQPNGTATYSTWDEPLHSGSLPCVN</sequence>
<keyword evidence="3" id="KW-1133">Transmembrane helix</keyword>
<dbReference type="Gene3D" id="3.40.630.190">
    <property type="entry name" value="LCP protein"/>
    <property type="match status" value="1"/>
</dbReference>
<keyword evidence="6" id="KW-1185">Reference proteome</keyword>
<dbReference type="AlphaFoldDB" id="A0A7X5R3D8"/>
<evidence type="ECO:0000256" key="3">
    <source>
        <dbReference type="SAM" id="Phobius"/>
    </source>
</evidence>
<feature type="compositionally biased region" description="Low complexity" evidence="2">
    <location>
        <begin position="418"/>
        <end position="428"/>
    </location>
</feature>
<dbReference type="EMBL" id="JAAMOX010000002">
    <property type="protein sequence ID" value="NIH54635.1"/>
    <property type="molecule type" value="Genomic_DNA"/>
</dbReference>
<dbReference type="NCBIfam" id="TIGR00350">
    <property type="entry name" value="lytR_cpsA_psr"/>
    <property type="match status" value="1"/>
</dbReference>
<dbReference type="PANTHER" id="PTHR33392:SF6">
    <property type="entry name" value="POLYISOPRENYL-TEICHOIC ACID--PEPTIDOGLYCAN TEICHOIC ACID TRANSFERASE TAGU"/>
    <property type="match status" value="1"/>
</dbReference>
<feature type="region of interest" description="Disordered" evidence="2">
    <location>
        <begin position="1"/>
        <end position="24"/>
    </location>
</feature>